<keyword evidence="2" id="KW-1015">Disulfide bond</keyword>
<dbReference type="RefSeq" id="XP_007782101.1">
    <property type="nucleotide sequence ID" value="XM_007783911.1"/>
</dbReference>
<feature type="domain" description="PITH" evidence="5">
    <location>
        <begin position="133"/>
        <end position="337"/>
    </location>
</feature>
<protein>
    <recommendedName>
        <fullName evidence="8">Thioredoxin</fullName>
    </recommendedName>
</protein>
<evidence type="ECO:0000259" key="4">
    <source>
        <dbReference type="PROSITE" id="PS51352"/>
    </source>
</evidence>
<dbReference type="PRINTS" id="PR00421">
    <property type="entry name" value="THIOREDOXIN"/>
</dbReference>
<proteinExistence type="inferred from homology"/>
<feature type="region of interest" description="Disordered" evidence="3">
    <location>
        <begin position="114"/>
        <end position="137"/>
    </location>
</feature>
<evidence type="ECO:0008006" key="8">
    <source>
        <dbReference type="Google" id="ProtNLM"/>
    </source>
</evidence>
<dbReference type="GO" id="GO:0005737">
    <property type="term" value="C:cytoplasm"/>
    <property type="evidence" value="ECO:0007669"/>
    <property type="project" value="UniProtKB-ARBA"/>
</dbReference>
<evidence type="ECO:0000256" key="3">
    <source>
        <dbReference type="SAM" id="MobiDB-lite"/>
    </source>
</evidence>
<evidence type="ECO:0000313" key="6">
    <source>
        <dbReference type="EMBL" id="EON66784.1"/>
    </source>
</evidence>
<dbReference type="eggNOG" id="KOG0908">
    <property type="taxonomic scope" value="Eukaryota"/>
</dbReference>
<dbReference type="AlphaFoldDB" id="R7YYB9"/>
<dbReference type="PROSITE" id="PS00194">
    <property type="entry name" value="THIOREDOXIN_1"/>
    <property type="match status" value="1"/>
</dbReference>
<dbReference type="Pfam" id="PF06201">
    <property type="entry name" value="PITH"/>
    <property type="match status" value="1"/>
</dbReference>
<dbReference type="OMA" id="PIFEMFP"/>
<evidence type="ECO:0000256" key="2">
    <source>
        <dbReference type="ARBA" id="ARBA00023157"/>
    </source>
</evidence>
<sequence length="337" mass="36496">MSKTVQIGSPSQFSSLLSSSRIVVADFYADWCGPCKAIAPLYEQLSSQLSRPDKITFTKVNTDTQKQIAQSYSITAMPTFVIFKNSREVSRIRGANAQQLSEAVKKLAAEAESDGVSSGGFGEASSSSGGSWRGAELPRGYQDVTDQVDVRGLDLLNADSDFGGARTLFESSRPSSLDSSKGKGKAEGASAGADWVESDTDEQLMLFIPFQSTLKIHSIHLTSLPPAVSEDGDDGEIPMRPKTVQLYLNRAHNLGFEEADDIPATQAITIKPDDWSQQGTAKLELRFVKFQNVTSLVLFVVDGEGSGEKVRLDRIRLIGETGEKREMGKLEKVGSDD</sequence>
<feature type="region of interest" description="Disordered" evidence="3">
    <location>
        <begin position="170"/>
        <end position="194"/>
    </location>
</feature>
<dbReference type="OrthoDB" id="2121326at2759"/>
<dbReference type="InterPro" id="IPR010400">
    <property type="entry name" value="PITH_dom"/>
</dbReference>
<dbReference type="PANTHER" id="PTHR46115">
    <property type="entry name" value="THIOREDOXIN-LIKE PROTEIN 1"/>
    <property type="match status" value="1"/>
</dbReference>
<dbReference type="CDD" id="cd02947">
    <property type="entry name" value="TRX_family"/>
    <property type="match status" value="1"/>
</dbReference>
<keyword evidence="7" id="KW-1185">Reference proteome</keyword>
<dbReference type="Pfam" id="PF00085">
    <property type="entry name" value="Thioredoxin"/>
    <property type="match status" value="1"/>
</dbReference>
<organism evidence="6 7">
    <name type="scientific">Coniosporium apollinis (strain CBS 100218)</name>
    <name type="common">Rock-inhabiting black yeast</name>
    <dbReference type="NCBI Taxonomy" id="1168221"/>
    <lineage>
        <taxon>Eukaryota</taxon>
        <taxon>Fungi</taxon>
        <taxon>Dikarya</taxon>
        <taxon>Ascomycota</taxon>
        <taxon>Pezizomycotina</taxon>
        <taxon>Dothideomycetes</taxon>
        <taxon>Dothideomycetes incertae sedis</taxon>
        <taxon>Coniosporium</taxon>
    </lineage>
</organism>
<reference evidence="7" key="1">
    <citation type="submission" date="2012-06" db="EMBL/GenBank/DDBJ databases">
        <title>The genome sequence of Coniosporium apollinis CBS 100218.</title>
        <authorList>
            <consortium name="The Broad Institute Genome Sequencing Platform"/>
            <person name="Cuomo C."/>
            <person name="Gorbushina A."/>
            <person name="Noack S."/>
            <person name="Walker B."/>
            <person name="Young S.K."/>
            <person name="Zeng Q."/>
            <person name="Gargeya S."/>
            <person name="Fitzgerald M."/>
            <person name="Haas B."/>
            <person name="Abouelleil A."/>
            <person name="Alvarado L."/>
            <person name="Arachchi H.M."/>
            <person name="Berlin A.M."/>
            <person name="Chapman S.B."/>
            <person name="Goldberg J."/>
            <person name="Griggs A."/>
            <person name="Gujja S."/>
            <person name="Hansen M."/>
            <person name="Howarth C."/>
            <person name="Imamovic A."/>
            <person name="Larimer J."/>
            <person name="McCowan C."/>
            <person name="Montmayeur A."/>
            <person name="Murphy C."/>
            <person name="Neiman D."/>
            <person name="Pearson M."/>
            <person name="Priest M."/>
            <person name="Roberts A."/>
            <person name="Saif S."/>
            <person name="Shea T."/>
            <person name="Sisk P."/>
            <person name="Sykes S."/>
            <person name="Wortman J."/>
            <person name="Nusbaum C."/>
            <person name="Birren B."/>
        </authorList>
    </citation>
    <scope>NUCLEOTIDE SEQUENCE [LARGE SCALE GENOMIC DNA]</scope>
    <source>
        <strain evidence="7">CBS 100218</strain>
    </source>
</reference>
<dbReference type="PROSITE" id="PS51352">
    <property type="entry name" value="THIOREDOXIN_2"/>
    <property type="match status" value="1"/>
</dbReference>
<feature type="compositionally biased region" description="Low complexity" evidence="3">
    <location>
        <begin position="123"/>
        <end position="134"/>
    </location>
</feature>
<evidence type="ECO:0000256" key="1">
    <source>
        <dbReference type="ARBA" id="ARBA00008987"/>
    </source>
</evidence>
<evidence type="ECO:0000313" key="7">
    <source>
        <dbReference type="Proteomes" id="UP000016924"/>
    </source>
</evidence>
<dbReference type="InterPro" id="IPR013766">
    <property type="entry name" value="Thioredoxin_domain"/>
</dbReference>
<gene>
    <name evidence="6" type="ORF">W97_06032</name>
</gene>
<dbReference type="Gene3D" id="3.40.30.10">
    <property type="entry name" value="Glutaredoxin"/>
    <property type="match status" value="1"/>
</dbReference>
<feature type="domain" description="Thioredoxin" evidence="4">
    <location>
        <begin position="1"/>
        <end position="109"/>
    </location>
</feature>
<dbReference type="InterPro" id="IPR008979">
    <property type="entry name" value="Galactose-bd-like_sf"/>
</dbReference>
<dbReference type="PROSITE" id="PS51532">
    <property type="entry name" value="PITH"/>
    <property type="match status" value="1"/>
</dbReference>
<dbReference type="SUPFAM" id="SSF52833">
    <property type="entry name" value="Thioredoxin-like"/>
    <property type="match status" value="1"/>
</dbReference>
<evidence type="ECO:0000259" key="5">
    <source>
        <dbReference type="PROSITE" id="PS51532"/>
    </source>
</evidence>
<dbReference type="Proteomes" id="UP000016924">
    <property type="component" value="Unassembled WGS sequence"/>
</dbReference>
<dbReference type="Gene3D" id="2.60.120.470">
    <property type="entry name" value="PITH domain"/>
    <property type="match status" value="1"/>
</dbReference>
<dbReference type="STRING" id="1168221.R7YYB9"/>
<dbReference type="GeneID" id="19903343"/>
<dbReference type="InterPro" id="IPR037047">
    <property type="entry name" value="PITH_dom_sf"/>
</dbReference>
<dbReference type="InterPro" id="IPR017937">
    <property type="entry name" value="Thioredoxin_CS"/>
</dbReference>
<comment type="similarity">
    <text evidence="1">Belongs to the thioredoxin family.</text>
</comment>
<name>R7YYB9_CONA1</name>
<dbReference type="HOGENOM" id="CLU_072377_0_0_1"/>
<accession>R7YYB9</accession>
<dbReference type="EMBL" id="JH767582">
    <property type="protein sequence ID" value="EON66784.1"/>
    <property type="molecule type" value="Genomic_DNA"/>
</dbReference>
<dbReference type="SUPFAM" id="SSF49785">
    <property type="entry name" value="Galactose-binding domain-like"/>
    <property type="match status" value="1"/>
</dbReference>
<dbReference type="InterPro" id="IPR036249">
    <property type="entry name" value="Thioredoxin-like_sf"/>
</dbReference>